<feature type="domain" description="PucR C-terminal helix-turn-helix" evidence="2">
    <location>
        <begin position="359"/>
        <end position="415"/>
    </location>
</feature>
<evidence type="ECO:0000313" key="5">
    <source>
        <dbReference type="EMBL" id="UTI62342.1"/>
    </source>
</evidence>
<dbReference type="Pfam" id="PF14361">
    <property type="entry name" value="RsbRD_N"/>
    <property type="match status" value="1"/>
</dbReference>
<dbReference type="PANTHER" id="PTHR33744:SF1">
    <property type="entry name" value="DNA-BINDING TRANSCRIPTIONAL ACTIVATOR ADER"/>
    <property type="match status" value="1"/>
</dbReference>
<dbReference type="Pfam" id="PF13556">
    <property type="entry name" value="HTH_30"/>
    <property type="match status" value="1"/>
</dbReference>
<dbReference type="InterPro" id="IPR025736">
    <property type="entry name" value="PucR_C-HTH_dom"/>
</dbReference>
<evidence type="ECO:0000259" key="4">
    <source>
        <dbReference type="Pfam" id="PF17853"/>
    </source>
</evidence>
<gene>
    <name evidence="5" type="ORF">NBH00_13320</name>
</gene>
<organism evidence="5 6">
    <name type="scientific">Paraconexibacter antarcticus</name>
    <dbReference type="NCBI Taxonomy" id="2949664"/>
    <lineage>
        <taxon>Bacteria</taxon>
        <taxon>Bacillati</taxon>
        <taxon>Actinomycetota</taxon>
        <taxon>Thermoleophilia</taxon>
        <taxon>Solirubrobacterales</taxon>
        <taxon>Paraconexibacteraceae</taxon>
        <taxon>Paraconexibacter</taxon>
    </lineage>
</organism>
<accession>A0ABY5DNG3</accession>
<proteinExistence type="inferred from homology"/>
<dbReference type="InterPro" id="IPR042070">
    <property type="entry name" value="PucR_C-HTH_sf"/>
</dbReference>
<feature type="domain" description="RsbT co-antagonist protein RsbRD N-terminal" evidence="3">
    <location>
        <begin position="39"/>
        <end position="176"/>
    </location>
</feature>
<dbReference type="InterPro" id="IPR051448">
    <property type="entry name" value="CdaR-like_regulators"/>
</dbReference>
<dbReference type="InterPro" id="IPR025751">
    <property type="entry name" value="RsbRD_N_dom"/>
</dbReference>
<comment type="similarity">
    <text evidence="1">Belongs to the CdaR family.</text>
</comment>
<dbReference type="PANTHER" id="PTHR33744">
    <property type="entry name" value="CARBOHYDRATE DIACID REGULATOR"/>
    <property type="match status" value="1"/>
</dbReference>
<dbReference type="Gene3D" id="1.10.10.2840">
    <property type="entry name" value="PucR C-terminal helix-turn-helix domain"/>
    <property type="match status" value="1"/>
</dbReference>
<reference evidence="5 6" key="1">
    <citation type="submission" date="2022-06" db="EMBL/GenBank/DDBJ databases">
        <title>Paraconexibacter antarcticus.</title>
        <authorList>
            <person name="Kim C.S."/>
        </authorList>
    </citation>
    <scope>NUCLEOTIDE SEQUENCE [LARGE SCALE GENOMIC DNA]</scope>
    <source>
        <strain evidence="5 6">02-257</strain>
    </source>
</reference>
<evidence type="ECO:0000259" key="3">
    <source>
        <dbReference type="Pfam" id="PF14361"/>
    </source>
</evidence>
<dbReference type="Proteomes" id="UP001056035">
    <property type="component" value="Chromosome"/>
</dbReference>
<feature type="domain" description="CdaR GGDEF-like" evidence="4">
    <location>
        <begin position="199"/>
        <end position="305"/>
    </location>
</feature>
<evidence type="ECO:0000259" key="2">
    <source>
        <dbReference type="Pfam" id="PF13556"/>
    </source>
</evidence>
<name>A0ABY5DNG3_9ACTN</name>
<dbReference type="EMBL" id="CP098502">
    <property type="protein sequence ID" value="UTI62342.1"/>
    <property type="molecule type" value="Genomic_DNA"/>
</dbReference>
<keyword evidence="6" id="KW-1185">Reference proteome</keyword>
<evidence type="ECO:0000313" key="6">
    <source>
        <dbReference type="Proteomes" id="UP001056035"/>
    </source>
</evidence>
<dbReference type="InterPro" id="IPR041522">
    <property type="entry name" value="CdaR_GGDEF"/>
</dbReference>
<evidence type="ECO:0000256" key="1">
    <source>
        <dbReference type="ARBA" id="ARBA00006754"/>
    </source>
</evidence>
<dbReference type="Pfam" id="PF17853">
    <property type="entry name" value="GGDEF_2"/>
    <property type="match status" value="1"/>
</dbReference>
<protein>
    <submittedName>
        <fullName evidence="5">Helix-turn-helix domain-containing protein</fullName>
    </submittedName>
</protein>
<sequence length="422" mass="45162">MTSATRRAAPDTPGLAADARAAAETRRLALELLPDSVAVSQVVLARVLEVLPELAAAEGADDVARESTDQNIGAMLATLAFAVPPSGMEPPIGTRKLLRQAVAGGGDATTLLHAYRVGHERLWEVWSDHVAMHIADRELQHAVLRRSSAHFFTFIDRSCEELVEEYRREFADLAASGNATSAASRREVLDVLLGDTAVDLEAARGVLGYELRGHHLGLVLRPVAVGADVRAALDAILAAAGRPSSFCCPAGDGSVWAWLGWASAPPSEGREAIARVKLDGVVVGLGEPGHDRDGFRATHEQAAEAEQTVRMSRVPAPGVVAHESIALAALLCSDRTRAERLCRAQLGVLTAPDEASARLRHTLAVFLACGRSKVRTAEQLFVHQKTVTYRIARAEQLLGRPVTERSAELDAALRIHRTLFGD</sequence>
<dbReference type="RefSeq" id="WP_254569080.1">
    <property type="nucleotide sequence ID" value="NZ_CP098502.1"/>
</dbReference>